<keyword evidence="3" id="KW-1185">Reference proteome</keyword>
<comment type="caution">
    <text evidence="2">The sequence shown here is derived from an EMBL/GenBank/DDBJ whole genome shotgun (WGS) entry which is preliminary data.</text>
</comment>
<organism evidence="2 3">
    <name type="scientific">Liparis tanakae</name>
    <name type="common">Tanaka's snailfish</name>
    <dbReference type="NCBI Taxonomy" id="230148"/>
    <lineage>
        <taxon>Eukaryota</taxon>
        <taxon>Metazoa</taxon>
        <taxon>Chordata</taxon>
        <taxon>Craniata</taxon>
        <taxon>Vertebrata</taxon>
        <taxon>Euteleostomi</taxon>
        <taxon>Actinopterygii</taxon>
        <taxon>Neopterygii</taxon>
        <taxon>Teleostei</taxon>
        <taxon>Neoteleostei</taxon>
        <taxon>Acanthomorphata</taxon>
        <taxon>Eupercaria</taxon>
        <taxon>Perciformes</taxon>
        <taxon>Cottioidei</taxon>
        <taxon>Cottales</taxon>
        <taxon>Liparidae</taxon>
        <taxon>Liparis</taxon>
    </lineage>
</organism>
<evidence type="ECO:0000256" key="1">
    <source>
        <dbReference type="SAM" id="MobiDB-lite"/>
    </source>
</evidence>
<evidence type="ECO:0000313" key="2">
    <source>
        <dbReference type="EMBL" id="TNN41541.1"/>
    </source>
</evidence>
<proteinExistence type="predicted"/>
<sequence>MVFLLQLLRGGSVSDVVNVHRLNVAWALKCEPATNARAAPRVTGLLGQHALMHRSAPALLGSKPGDQSVRQTCPTEGRPEN</sequence>
<dbReference type="EMBL" id="SRLO01001099">
    <property type="protein sequence ID" value="TNN41541.1"/>
    <property type="molecule type" value="Genomic_DNA"/>
</dbReference>
<evidence type="ECO:0000313" key="3">
    <source>
        <dbReference type="Proteomes" id="UP000314294"/>
    </source>
</evidence>
<feature type="region of interest" description="Disordered" evidence="1">
    <location>
        <begin position="58"/>
        <end position="81"/>
    </location>
</feature>
<name>A0A4Z2FKL0_9TELE</name>
<accession>A0A4Z2FKL0</accession>
<protein>
    <submittedName>
        <fullName evidence="2">Uncharacterized protein</fullName>
    </submittedName>
</protein>
<reference evidence="2 3" key="1">
    <citation type="submission" date="2019-03" db="EMBL/GenBank/DDBJ databases">
        <title>First draft genome of Liparis tanakae, snailfish: a comprehensive survey of snailfish specific genes.</title>
        <authorList>
            <person name="Kim W."/>
            <person name="Song I."/>
            <person name="Jeong J.-H."/>
            <person name="Kim D."/>
            <person name="Kim S."/>
            <person name="Ryu S."/>
            <person name="Song J.Y."/>
            <person name="Lee S.K."/>
        </authorList>
    </citation>
    <scope>NUCLEOTIDE SEQUENCE [LARGE SCALE GENOMIC DNA]</scope>
    <source>
        <tissue evidence="2">Muscle</tissue>
    </source>
</reference>
<gene>
    <name evidence="2" type="ORF">EYF80_048282</name>
</gene>
<dbReference type="Proteomes" id="UP000314294">
    <property type="component" value="Unassembled WGS sequence"/>
</dbReference>
<dbReference type="AlphaFoldDB" id="A0A4Z2FKL0"/>